<feature type="signal peptide" evidence="2">
    <location>
        <begin position="1"/>
        <end position="22"/>
    </location>
</feature>
<evidence type="ECO:0000256" key="1">
    <source>
        <dbReference type="SAM" id="MobiDB-lite"/>
    </source>
</evidence>
<feature type="region of interest" description="Disordered" evidence="1">
    <location>
        <begin position="149"/>
        <end position="186"/>
    </location>
</feature>
<dbReference type="AlphaFoldDB" id="A0A4Y7SSE2"/>
<dbReference type="Proteomes" id="UP000298030">
    <property type="component" value="Unassembled WGS sequence"/>
</dbReference>
<comment type="caution">
    <text evidence="3">The sequence shown here is derived from an EMBL/GenBank/DDBJ whole genome shotgun (WGS) entry which is preliminary data.</text>
</comment>
<protein>
    <submittedName>
        <fullName evidence="3">Uncharacterized protein</fullName>
    </submittedName>
</protein>
<reference evidence="3 4" key="1">
    <citation type="journal article" date="2019" name="Nat. Ecol. Evol.">
        <title>Megaphylogeny resolves global patterns of mushroom evolution.</title>
        <authorList>
            <person name="Varga T."/>
            <person name="Krizsan K."/>
            <person name="Foldi C."/>
            <person name="Dima B."/>
            <person name="Sanchez-Garcia M."/>
            <person name="Sanchez-Ramirez S."/>
            <person name="Szollosi G.J."/>
            <person name="Szarkandi J.G."/>
            <person name="Papp V."/>
            <person name="Albert L."/>
            <person name="Andreopoulos W."/>
            <person name="Angelini C."/>
            <person name="Antonin V."/>
            <person name="Barry K.W."/>
            <person name="Bougher N.L."/>
            <person name="Buchanan P."/>
            <person name="Buyck B."/>
            <person name="Bense V."/>
            <person name="Catcheside P."/>
            <person name="Chovatia M."/>
            <person name="Cooper J."/>
            <person name="Damon W."/>
            <person name="Desjardin D."/>
            <person name="Finy P."/>
            <person name="Geml J."/>
            <person name="Haridas S."/>
            <person name="Hughes K."/>
            <person name="Justo A."/>
            <person name="Karasinski D."/>
            <person name="Kautmanova I."/>
            <person name="Kiss B."/>
            <person name="Kocsube S."/>
            <person name="Kotiranta H."/>
            <person name="LaButti K.M."/>
            <person name="Lechner B.E."/>
            <person name="Liimatainen K."/>
            <person name="Lipzen A."/>
            <person name="Lukacs Z."/>
            <person name="Mihaltcheva S."/>
            <person name="Morgado L.N."/>
            <person name="Niskanen T."/>
            <person name="Noordeloos M.E."/>
            <person name="Ohm R.A."/>
            <person name="Ortiz-Santana B."/>
            <person name="Ovrebo C."/>
            <person name="Racz N."/>
            <person name="Riley R."/>
            <person name="Savchenko A."/>
            <person name="Shiryaev A."/>
            <person name="Soop K."/>
            <person name="Spirin V."/>
            <person name="Szebenyi C."/>
            <person name="Tomsovsky M."/>
            <person name="Tulloss R.E."/>
            <person name="Uehling J."/>
            <person name="Grigoriev I.V."/>
            <person name="Vagvolgyi C."/>
            <person name="Papp T."/>
            <person name="Martin F.M."/>
            <person name="Miettinen O."/>
            <person name="Hibbett D.S."/>
            <person name="Nagy L.G."/>
        </authorList>
    </citation>
    <scope>NUCLEOTIDE SEQUENCE [LARGE SCALE GENOMIC DNA]</scope>
    <source>
        <strain evidence="3 4">FP101781</strain>
    </source>
</reference>
<proteinExistence type="predicted"/>
<sequence length="212" mass="23678">MYLVKSLFYAVGLFSTASTVLSAPVVVQDVAEDLVLRGYETAHAYVYSRMADNDLVIRDGDTDLPHPKSKYCKIRRWKKGCGIFKRSEFDAGEEVSDLAARVLTKSQATWLKATHTKKDYPGSKKLDKWAASTGASRKDVKTYIQRKVANQRATDKKRARPPNVKVSLLSPDRTLAPLPNRPPRPVTQILPLRHQEVEESVAPAEASGINDR</sequence>
<keyword evidence="4" id="KW-1185">Reference proteome</keyword>
<keyword evidence="2" id="KW-0732">Signal</keyword>
<feature type="chain" id="PRO_5021373263" evidence="2">
    <location>
        <begin position="23"/>
        <end position="212"/>
    </location>
</feature>
<evidence type="ECO:0000313" key="3">
    <source>
        <dbReference type="EMBL" id="TEB24777.1"/>
    </source>
</evidence>
<dbReference type="EMBL" id="QPFP01000063">
    <property type="protein sequence ID" value="TEB24777.1"/>
    <property type="molecule type" value="Genomic_DNA"/>
</dbReference>
<organism evidence="3 4">
    <name type="scientific">Coprinellus micaceus</name>
    <name type="common">Glistening ink-cap mushroom</name>
    <name type="synonym">Coprinus micaceus</name>
    <dbReference type="NCBI Taxonomy" id="71717"/>
    <lineage>
        <taxon>Eukaryota</taxon>
        <taxon>Fungi</taxon>
        <taxon>Dikarya</taxon>
        <taxon>Basidiomycota</taxon>
        <taxon>Agaricomycotina</taxon>
        <taxon>Agaricomycetes</taxon>
        <taxon>Agaricomycetidae</taxon>
        <taxon>Agaricales</taxon>
        <taxon>Agaricineae</taxon>
        <taxon>Psathyrellaceae</taxon>
        <taxon>Coprinellus</taxon>
    </lineage>
</organism>
<evidence type="ECO:0000313" key="4">
    <source>
        <dbReference type="Proteomes" id="UP000298030"/>
    </source>
</evidence>
<accession>A0A4Y7SSE2</accession>
<evidence type="ECO:0000256" key="2">
    <source>
        <dbReference type="SAM" id="SignalP"/>
    </source>
</evidence>
<gene>
    <name evidence="3" type="ORF">FA13DRAFT_1714430</name>
</gene>
<name>A0A4Y7SSE2_COPMI</name>